<dbReference type="Proteomes" id="UP001283361">
    <property type="component" value="Unassembled WGS sequence"/>
</dbReference>
<organism evidence="1 2">
    <name type="scientific">Elysia crispata</name>
    <name type="common">lettuce slug</name>
    <dbReference type="NCBI Taxonomy" id="231223"/>
    <lineage>
        <taxon>Eukaryota</taxon>
        <taxon>Metazoa</taxon>
        <taxon>Spiralia</taxon>
        <taxon>Lophotrochozoa</taxon>
        <taxon>Mollusca</taxon>
        <taxon>Gastropoda</taxon>
        <taxon>Heterobranchia</taxon>
        <taxon>Euthyneura</taxon>
        <taxon>Panpulmonata</taxon>
        <taxon>Sacoglossa</taxon>
        <taxon>Placobranchoidea</taxon>
        <taxon>Plakobranchidae</taxon>
        <taxon>Elysia</taxon>
    </lineage>
</organism>
<dbReference type="EMBL" id="JAWDGP010005702">
    <property type="protein sequence ID" value="KAK3753581.1"/>
    <property type="molecule type" value="Genomic_DNA"/>
</dbReference>
<dbReference type="AlphaFoldDB" id="A0AAE0YPR8"/>
<sequence length="66" mass="7534">FLPIAFFMSELCGRPSDVRTLTCTLPTANSIGSVIVGKEIRVWQRILRKVRRHVGRTGFPRTHLKI</sequence>
<feature type="non-terminal residue" evidence="1">
    <location>
        <position position="1"/>
    </location>
</feature>
<name>A0AAE0YPR8_9GAST</name>
<reference evidence="1" key="1">
    <citation type="journal article" date="2023" name="G3 (Bethesda)">
        <title>A reference genome for the long-term kleptoplast-retaining sea slug Elysia crispata morphotype clarki.</title>
        <authorList>
            <person name="Eastman K.E."/>
            <person name="Pendleton A.L."/>
            <person name="Shaikh M.A."/>
            <person name="Suttiyut T."/>
            <person name="Ogas R."/>
            <person name="Tomko P."/>
            <person name="Gavelis G."/>
            <person name="Widhalm J.R."/>
            <person name="Wisecaver J.H."/>
        </authorList>
    </citation>
    <scope>NUCLEOTIDE SEQUENCE</scope>
    <source>
        <strain evidence="1">ECLA1</strain>
    </source>
</reference>
<proteinExistence type="predicted"/>
<protein>
    <submittedName>
        <fullName evidence="1">Uncharacterized protein</fullName>
    </submittedName>
</protein>
<keyword evidence="2" id="KW-1185">Reference proteome</keyword>
<evidence type="ECO:0000313" key="1">
    <source>
        <dbReference type="EMBL" id="KAK3753581.1"/>
    </source>
</evidence>
<accession>A0AAE0YPR8</accession>
<comment type="caution">
    <text evidence="1">The sequence shown here is derived from an EMBL/GenBank/DDBJ whole genome shotgun (WGS) entry which is preliminary data.</text>
</comment>
<evidence type="ECO:0000313" key="2">
    <source>
        <dbReference type="Proteomes" id="UP001283361"/>
    </source>
</evidence>
<gene>
    <name evidence="1" type="ORF">RRG08_061397</name>
</gene>